<reference evidence="3 5" key="2">
    <citation type="submission" date="2019-03" db="EMBL/GenBank/DDBJ databases">
        <title>Genomic Encyclopedia of Type Strains, Phase IV (KMG-IV): sequencing the most valuable type-strain genomes for metagenomic binning, comparative biology and taxonomic classification.</title>
        <authorList>
            <person name="Goeker M."/>
        </authorList>
    </citation>
    <scope>NUCLEOTIDE SEQUENCE [LARGE SCALE GENOMIC DNA]</scope>
    <source>
        <strain evidence="3 5">DSM 15264</strain>
    </source>
</reference>
<gene>
    <name evidence="2" type="ORF">C1702_05410</name>
    <name evidence="3" type="ORF">EV676_101655</name>
</gene>
<organism evidence="2 4">
    <name type="scientific">Caldimonas thermodepolymerans</name>
    <dbReference type="NCBI Taxonomy" id="215580"/>
    <lineage>
        <taxon>Bacteria</taxon>
        <taxon>Pseudomonadati</taxon>
        <taxon>Pseudomonadota</taxon>
        <taxon>Betaproteobacteria</taxon>
        <taxon>Burkholderiales</taxon>
        <taxon>Sphaerotilaceae</taxon>
        <taxon>Caldimonas</taxon>
    </lineage>
</organism>
<dbReference type="AlphaFoldDB" id="A0A2S5T6F4"/>
<proteinExistence type="predicted"/>
<evidence type="ECO:0000313" key="3">
    <source>
        <dbReference type="EMBL" id="TCP10071.1"/>
    </source>
</evidence>
<evidence type="ECO:0000313" key="4">
    <source>
        <dbReference type="Proteomes" id="UP000239406"/>
    </source>
</evidence>
<dbReference type="EMBL" id="PSNY01000005">
    <property type="protein sequence ID" value="PPE70583.1"/>
    <property type="molecule type" value="Genomic_DNA"/>
</dbReference>
<dbReference type="Proteomes" id="UP000294772">
    <property type="component" value="Unassembled WGS sequence"/>
</dbReference>
<feature type="compositionally biased region" description="Polar residues" evidence="1">
    <location>
        <begin position="23"/>
        <end position="35"/>
    </location>
</feature>
<feature type="region of interest" description="Disordered" evidence="1">
    <location>
        <begin position="140"/>
        <end position="160"/>
    </location>
</feature>
<evidence type="ECO:0000256" key="1">
    <source>
        <dbReference type="SAM" id="MobiDB-lite"/>
    </source>
</evidence>
<reference evidence="2 4" key="1">
    <citation type="submission" date="2018-02" db="EMBL/GenBank/DDBJ databases">
        <title>Reclassifiation of [Polyangium] brachysporum DSM 7029 as Guopingzhaonella breviflexa gen. nov., sp. nov., a member of the family Comamonadaceae.</title>
        <authorList>
            <person name="Tang B."/>
        </authorList>
    </citation>
    <scope>NUCLEOTIDE SEQUENCE [LARGE SCALE GENOMIC DNA]</scope>
    <source>
        <strain evidence="2 4">DSM 15344</strain>
    </source>
</reference>
<dbReference type="InterPro" id="IPR021725">
    <property type="entry name" value="Cdd1"/>
</dbReference>
<comment type="caution">
    <text evidence="2">The sequence shown here is derived from an EMBL/GenBank/DDBJ whole genome shotgun (WGS) entry which is preliminary data.</text>
</comment>
<dbReference type="Pfam" id="PF11731">
    <property type="entry name" value="Cdd1"/>
    <property type="match status" value="1"/>
</dbReference>
<sequence length="160" mass="16675">MKHLAAALPATVLSAAPSRGPSLRTTSQGPATPTRSGGKPAKARHRSACLADDAALESLPNIGPALAQGLRLIGIETPRDLIGRDAFVLYQELCARTGVRHDPCVLDSFMAAVDFMRGAPAAPWWHYTAQRKLLYGQAQGEALAPGGPDGTPRNGGTGRG</sequence>
<dbReference type="RefSeq" id="WP_104356672.1">
    <property type="nucleotide sequence ID" value="NZ_CALFFA010000021.1"/>
</dbReference>
<dbReference type="Gene3D" id="1.10.150.20">
    <property type="entry name" value="5' to 3' exonuclease, C-terminal subdomain"/>
    <property type="match status" value="1"/>
</dbReference>
<evidence type="ECO:0000313" key="2">
    <source>
        <dbReference type="EMBL" id="PPE70583.1"/>
    </source>
</evidence>
<accession>A0A2S5T6F4</accession>
<dbReference type="Proteomes" id="UP000239406">
    <property type="component" value="Unassembled WGS sequence"/>
</dbReference>
<dbReference type="OrthoDB" id="7173324at2"/>
<evidence type="ECO:0000313" key="5">
    <source>
        <dbReference type="Proteomes" id="UP000294772"/>
    </source>
</evidence>
<name>A0A2S5T6F4_9BURK</name>
<feature type="compositionally biased region" description="Gly residues" evidence="1">
    <location>
        <begin position="147"/>
        <end position="160"/>
    </location>
</feature>
<keyword evidence="4" id="KW-1185">Reference proteome</keyword>
<dbReference type="EMBL" id="SLXF01000001">
    <property type="protein sequence ID" value="TCP10071.1"/>
    <property type="molecule type" value="Genomic_DNA"/>
</dbReference>
<feature type="region of interest" description="Disordered" evidence="1">
    <location>
        <begin position="16"/>
        <end position="43"/>
    </location>
</feature>
<protein>
    <submittedName>
        <fullName evidence="2">Mitomycin resistance protein</fullName>
    </submittedName>
    <submittedName>
        <fullName evidence="3">Pathogenicity locus Cdd1 protein</fullName>
    </submittedName>
</protein>